<protein>
    <submittedName>
        <fullName evidence="2">Uncharacterized protein</fullName>
    </submittedName>
</protein>
<evidence type="ECO:0000256" key="1">
    <source>
        <dbReference type="SAM" id="MobiDB-lite"/>
    </source>
</evidence>
<dbReference type="VEuPathDB" id="ToxoDB:BESB_020930"/>
<dbReference type="EMBL" id="NWUJ01000012">
    <property type="protein sequence ID" value="PFH32152.1"/>
    <property type="molecule type" value="Genomic_DNA"/>
</dbReference>
<accession>A0A2A9M9U8</accession>
<dbReference type="GeneID" id="40307154"/>
<reference evidence="2 3" key="1">
    <citation type="submission" date="2017-09" db="EMBL/GenBank/DDBJ databases">
        <title>Genome sequencing of Besnoitia besnoiti strain Bb-Ger1.</title>
        <authorList>
            <person name="Schares G."/>
            <person name="Venepally P."/>
            <person name="Lorenzi H.A."/>
        </authorList>
    </citation>
    <scope>NUCLEOTIDE SEQUENCE [LARGE SCALE GENOMIC DNA]</scope>
    <source>
        <strain evidence="2 3">Bb-Ger1</strain>
    </source>
</reference>
<gene>
    <name evidence="2" type="ORF">BESB_020930</name>
</gene>
<organism evidence="2 3">
    <name type="scientific">Besnoitia besnoiti</name>
    <name type="common">Apicomplexan protozoan</name>
    <dbReference type="NCBI Taxonomy" id="94643"/>
    <lineage>
        <taxon>Eukaryota</taxon>
        <taxon>Sar</taxon>
        <taxon>Alveolata</taxon>
        <taxon>Apicomplexa</taxon>
        <taxon>Conoidasida</taxon>
        <taxon>Coccidia</taxon>
        <taxon>Eucoccidiorida</taxon>
        <taxon>Eimeriorina</taxon>
        <taxon>Sarcocystidae</taxon>
        <taxon>Besnoitia</taxon>
    </lineage>
</organism>
<feature type="region of interest" description="Disordered" evidence="1">
    <location>
        <begin position="1"/>
        <end position="75"/>
    </location>
</feature>
<dbReference type="Proteomes" id="UP000224006">
    <property type="component" value="Chromosome XI"/>
</dbReference>
<dbReference type="RefSeq" id="XP_029216161.1">
    <property type="nucleotide sequence ID" value="XM_029360802.1"/>
</dbReference>
<keyword evidence="3" id="KW-1185">Reference proteome</keyword>
<sequence>MLERSCKAGDPPVRTATPSDKVSTPVKDEEPATDNSDKSQADSLLEQLAAVPEGDEGSLLPQLPGQVPSSEQGRWEDKGEATLFKHQQLLTRLRLFMPSIVEETEEDLARQEEEEDEDYAFERAPAAAAAMEDDHEALFDSNFLRFVIDTNSIGKDPSRENPEFRQDFPDLLKILQTKLKQEDKFIKYIAGQITSLRIKEKLLLLKYIRHVALNSDNSIAMFKSGGGFATLLNLCLQNDEMLEHLPGKGTALELEY</sequence>
<name>A0A2A9M9U8_BESBE</name>
<evidence type="ECO:0000313" key="2">
    <source>
        <dbReference type="EMBL" id="PFH32152.1"/>
    </source>
</evidence>
<dbReference type="AlphaFoldDB" id="A0A2A9M9U8"/>
<comment type="caution">
    <text evidence="2">The sequence shown here is derived from an EMBL/GenBank/DDBJ whole genome shotgun (WGS) entry which is preliminary data.</text>
</comment>
<proteinExistence type="predicted"/>
<evidence type="ECO:0000313" key="3">
    <source>
        <dbReference type="Proteomes" id="UP000224006"/>
    </source>
</evidence>
<feature type="compositionally biased region" description="Basic and acidic residues" evidence="1">
    <location>
        <begin position="26"/>
        <end position="40"/>
    </location>
</feature>
<dbReference type="KEGG" id="bbes:BESB_020930"/>